<proteinExistence type="predicted"/>
<evidence type="ECO:0000313" key="3">
    <source>
        <dbReference type="Proteomes" id="UP000289821"/>
    </source>
</evidence>
<evidence type="ECO:0000256" key="1">
    <source>
        <dbReference type="SAM" id="Phobius"/>
    </source>
</evidence>
<organism evidence="2 3">
    <name type="scientific">Leeuwenhoekiella aestuarii</name>
    <dbReference type="NCBI Taxonomy" id="2249426"/>
    <lineage>
        <taxon>Bacteria</taxon>
        <taxon>Pseudomonadati</taxon>
        <taxon>Bacteroidota</taxon>
        <taxon>Flavobacteriia</taxon>
        <taxon>Flavobacteriales</taxon>
        <taxon>Flavobacteriaceae</taxon>
        <taxon>Leeuwenhoekiella</taxon>
    </lineage>
</organism>
<sequence length="55" mass="5958">MKRIQLIGLGLIIICGAISQWTAANQNQLAVWLLAIGAVVGILMVISEYFSAKKE</sequence>
<keyword evidence="1" id="KW-1133">Transmembrane helix</keyword>
<keyword evidence="3" id="KW-1185">Reference proteome</keyword>
<reference evidence="2 3" key="1">
    <citation type="submission" date="2018-07" db="EMBL/GenBank/DDBJ databases">
        <title>Leeuwenhoekiella genomics.</title>
        <authorList>
            <person name="Tahon G."/>
            <person name="Willems A."/>
        </authorList>
    </citation>
    <scope>NUCLEOTIDE SEQUENCE [LARGE SCALE GENOMIC DNA]</scope>
    <source>
        <strain evidence="2 3">R-50232</strain>
    </source>
</reference>
<gene>
    <name evidence="2" type="ORF">DSM04_101146</name>
</gene>
<keyword evidence="1" id="KW-0472">Membrane</keyword>
<feature type="transmembrane region" description="Helical" evidence="1">
    <location>
        <begin position="29"/>
        <end position="50"/>
    </location>
</feature>
<accession>A0A4Q0NZ30</accession>
<protein>
    <submittedName>
        <fullName evidence="2">Uncharacterized protein</fullName>
    </submittedName>
</protein>
<comment type="caution">
    <text evidence="2">The sequence shown here is derived from an EMBL/GenBank/DDBJ whole genome shotgun (WGS) entry which is preliminary data.</text>
</comment>
<keyword evidence="1" id="KW-0812">Transmembrane</keyword>
<name>A0A4Q0NZ30_9FLAO</name>
<dbReference type="Proteomes" id="UP000289821">
    <property type="component" value="Unassembled WGS sequence"/>
</dbReference>
<evidence type="ECO:0000313" key="2">
    <source>
        <dbReference type="EMBL" id="RXG17961.1"/>
    </source>
</evidence>
<dbReference type="RefSeq" id="WP_161567043.1">
    <property type="nucleotide sequence ID" value="NZ_QOVI01000001.1"/>
</dbReference>
<dbReference type="AlphaFoldDB" id="A0A4Q0NZ30"/>
<dbReference type="EMBL" id="QOVI01000001">
    <property type="protein sequence ID" value="RXG17961.1"/>
    <property type="molecule type" value="Genomic_DNA"/>
</dbReference>